<evidence type="ECO:0000256" key="10">
    <source>
        <dbReference type="ARBA" id="ARBA00022989"/>
    </source>
</evidence>
<evidence type="ECO:0000256" key="12">
    <source>
        <dbReference type="SAM" id="Phobius"/>
    </source>
</evidence>
<dbReference type="UniPathway" id="UPA00378"/>
<dbReference type="EMBL" id="CP012523">
    <property type="protein sequence ID" value="ALC39813.1"/>
    <property type="molecule type" value="Genomic_DNA"/>
</dbReference>
<evidence type="ECO:0000256" key="3">
    <source>
        <dbReference type="ARBA" id="ARBA00006462"/>
    </source>
</evidence>
<dbReference type="InterPro" id="IPR003378">
    <property type="entry name" value="Fringe-like_glycosylTrfase"/>
</dbReference>
<comment type="subcellular location">
    <subcellularLocation>
        <location evidence="1">Membrane</location>
        <topology evidence="1">Single-pass type II membrane protein</topology>
    </subcellularLocation>
</comment>
<dbReference type="AlphaFoldDB" id="A0A0M3QU03"/>
<accession>A0A0M3QU03</accession>
<sequence>MQNLRPPIELLLLLLGIIGGICLSQLLRQTRLRFYASYKAPATAPRAPITSQLYTTSAPLPDASRILCLVLSSAPKSLQLRAKHIKRTWGQRCDKLIFIGNQRDKQQLPETVALNLSVGYSHIWGRTRASLQHAAAHYKDFDWLLKLHDDNYVIMENLRHLVAGYSPSSAIYFGNFAQQQQNTTGGGVYLLSKSALQRFNQLGYNNSSICSNRSYGSESLELQRCLRNVNIIAGDSRDELGLERFLYSASYDPAGKTFLLICLCWLIALQLYIFAMSRTASDIKEYLQPPYKENIWQYDVNDRQEHRDNFTIARRLARRVRVHCLLLLTNNHEKAKMEHVMRSWPNRCNHIHLHEAREEQTLQVYARIYKQFKFNFDWLLQVQVDSYVVMENLRYVLSRYDPAEPLYFSAYHKAYPYAHVSLRDTTDYVLSRGALQQLLAKAHDQQQLMHALMYNLRLDSAQLNPFQANADIIPFTERKSFWMWPMVHQAVYGGGGFNGTVPFMFILPYVNCQQLYVLEYLLYHLRPYGMDAARPAVPSLGLPARAANNTLATQLAQRVRVICMIITCPHKCEASAKPIMETWGRRCHKLIMFSSREQRSIPGAIVVPLDVDDGYDLLWNKTRAAFRYVHQHYLQEGDWFFKADDDTFVIMENMRYMLHGHSPNEPIYFGFKYSKFDGYHSGGSGYVLSREALQRLVEHGLKSTVCRVASNGQEDLEIGHCLRFCRVKVADSKDEYNRLRFMPLEIENWLIPHRIGNDSWMHQYTSYKIEQGQNFCSSYAVSFHYVMPYKMYVLNYLIYNLQPFGISMGHEPLNRNLSELEQARDSNWQPKD</sequence>
<gene>
    <name evidence="14" type="ORF">Dbus_chr2Lg1898</name>
</gene>
<dbReference type="OMA" id="NYVIMEN"/>
<keyword evidence="9" id="KW-0735">Signal-anchor</keyword>
<evidence type="ECO:0000313" key="15">
    <source>
        <dbReference type="Proteomes" id="UP000494163"/>
    </source>
</evidence>
<dbReference type="GO" id="GO:0016263">
    <property type="term" value="F:glycoprotein-N-acetylgalactosamine 3-beta-galactosyltransferase activity"/>
    <property type="evidence" value="ECO:0007669"/>
    <property type="project" value="UniProtKB-EC"/>
</dbReference>
<evidence type="ECO:0000256" key="9">
    <source>
        <dbReference type="ARBA" id="ARBA00022968"/>
    </source>
</evidence>
<feature type="domain" description="Fringe-like glycosyltransferase" evidence="13">
    <location>
        <begin position="80"/>
        <end position="178"/>
    </location>
</feature>
<feature type="domain" description="Fringe-like glycosyltransferase" evidence="13">
    <location>
        <begin position="574"/>
        <end position="729"/>
    </location>
</feature>
<dbReference type="GO" id="GO:0000166">
    <property type="term" value="F:nucleotide binding"/>
    <property type="evidence" value="ECO:0007669"/>
    <property type="project" value="UniProtKB-KW"/>
</dbReference>
<feature type="transmembrane region" description="Helical" evidence="12">
    <location>
        <begin position="257"/>
        <end position="275"/>
    </location>
</feature>
<keyword evidence="8" id="KW-0547">Nucleotide-binding</keyword>
<evidence type="ECO:0000256" key="1">
    <source>
        <dbReference type="ARBA" id="ARBA00004606"/>
    </source>
</evidence>
<reference evidence="14 15" key="1">
    <citation type="submission" date="2015-08" db="EMBL/GenBank/DDBJ databases">
        <title>Ancestral chromatin configuration constrains chromatin evolution on differentiating sex chromosomes in Drosophila.</title>
        <authorList>
            <person name="Zhou Q."/>
            <person name="Bachtrog D."/>
        </authorList>
    </citation>
    <scope>NUCLEOTIDE SEQUENCE [LARGE SCALE GENOMIC DNA]</scope>
    <source>
        <tissue evidence="14">Whole larvae</tissue>
    </source>
</reference>
<dbReference type="STRING" id="30019.A0A0M3QU03"/>
<evidence type="ECO:0000256" key="4">
    <source>
        <dbReference type="ARBA" id="ARBA00012557"/>
    </source>
</evidence>
<keyword evidence="6" id="KW-0808">Transferase</keyword>
<keyword evidence="10 12" id="KW-1133">Transmembrane helix</keyword>
<keyword evidence="11 12" id="KW-0472">Membrane</keyword>
<keyword evidence="5" id="KW-0328">Glycosyltransferase</keyword>
<keyword evidence="15" id="KW-1185">Reference proteome</keyword>
<evidence type="ECO:0000259" key="13">
    <source>
        <dbReference type="Pfam" id="PF02434"/>
    </source>
</evidence>
<dbReference type="PANTHER" id="PTHR23033">
    <property type="entry name" value="BETA1,3-GALACTOSYLTRANSFERASE"/>
    <property type="match status" value="1"/>
</dbReference>
<dbReference type="PANTHER" id="PTHR23033:SF14">
    <property type="entry name" value="GLYCOPROTEIN-N-ACETYLGALACTOSAMINE 3-BETA-GALACTOSYLTRANSFERASE 1-RELATED"/>
    <property type="match status" value="1"/>
</dbReference>
<evidence type="ECO:0000256" key="5">
    <source>
        <dbReference type="ARBA" id="ARBA00022676"/>
    </source>
</evidence>
<protein>
    <recommendedName>
        <fullName evidence="4">N-acetylgalactosaminide beta-1,3-galactosyltransferase</fullName>
        <ecNumber evidence="4">2.4.1.122</ecNumber>
    </recommendedName>
</protein>
<dbReference type="InterPro" id="IPR026050">
    <property type="entry name" value="C1GALT1/C1GALT1_chp1"/>
</dbReference>
<feature type="transmembrane region" description="Helical" evidence="12">
    <location>
        <begin position="6"/>
        <end position="27"/>
    </location>
</feature>
<dbReference type="OrthoDB" id="414175at2759"/>
<comment type="pathway">
    <text evidence="2">Protein modification; protein glycosylation.</text>
</comment>
<evidence type="ECO:0000313" key="14">
    <source>
        <dbReference type="EMBL" id="ALC39813.1"/>
    </source>
</evidence>
<evidence type="ECO:0000256" key="7">
    <source>
        <dbReference type="ARBA" id="ARBA00022692"/>
    </source>
</evidence>
<evidence type="ECO:0000256" key="8">
    <source>
        <dbReference type="ARBA" id="ARBA00022741"/>
    </source>
</evidence>
<name>A0A0M3QU03_DROBS</name>
<comment type="similarity">
    <text evidence="3">Belongs to the glycosyltransferase 31 family. Beta3-Gal-T subfamily.</text>
</comment>
<evidence type="ECO:0000256" key="11">
    <source>
        <dbReference type="ARBA" id="ARBA00023136"/>
    </source>
</evidence>
<dbReference type="Gene3D" id="3.90.550.50">
    <property type="match status" value="3"/>
</dbReference>
<evidence type="ECO:0000256" key="6">
    <source>
        <dbReference type="ARBA" id="ARBA00022679"/>
    </source>
</evidence>
<dbReference type="EC" id="2.4.1.122" evidence="4"/>
<organism evidence="14 15">
    <name type="scientific">Drosophila busckii</name>
    <name type="common">Fruit fly</name>
    <dbReference type="NCBI Taxonomy" id="30019"/>
    <lineage>
        <taxon>Eukaryota</taxon>
        <taxon>Metazoa</taxon>
        <taxon>Ecdysozoa</taxon>
        <taxon>Arthropoda</taxon>
        <taxon>Hexapoda</taxon>
        <taxon>Insecta</taxon>
        <taxon>Pterygota</taxon>
        <taxon>Neoptera</taxon>
        <taxon>Endopterygota</taxon>
        <taxon>Diptera</taxon>
        <taxon>Brachycera</taxon>
        <taxon>Muscomorpha</taxon>
        <taxon>Ephydroidea</taxon>
        <taxon>Drosophilidae</taxon>
        <taxon>Drosophila</taxon>
    </lineage>
</organism>
<proteinExistence type="inferred from homology"/>
<dbReference type="Pfam" id="PF02434">
    <property type="entry name" value="Fringe"/>
    <property type="match status" value="2"/>
</dbReference>
<dbReference type="Proteomes" id="UP000494163">
    <property type="component" value="Chromosome 2L"/>
</dbReference>
<evidence type="ECO:0000256" key="2">
    <source>
        <dbReference type="ARBA" id="ARBA00004922"/>
    </source>
</evidence>
<keyword evidence="7 12" id="KW-0812">Transmembrane</keyword>
<dbReference type="GO" id="GO:0016020">
    <property type="term" value="C:membrane"/>
    <property type="evidence" value="ECO:0007669"/>
    <property type="project" value="UniProtKB-SubCell"/>
</dbReference>